<comment type="cofactor">
    <cofactor evidence="2">
        <name>Zn(2+)</name>
        <dbReference type="ChEBI" id="CHEBI:29105"/>
    </cofactor>
</comment>
<evidence type="ECO:0000256" key="8">
    <source>
        <dbReference type="ARBA" id="ARBA00023239"/>
    </source>
</evidence>
<dbReference type="PANTHER" id="PTHR28004">
    <property type="entry name" value="ZGC:162816-RELATED"/>
    <property type="match status" value="1"/>
</dbReference>
<keyword evidence="7" id="KW-0663">Pyridoxal phosphate</keyword>
<dbReference type="GO" id="GO:0009636">
    <property type="term" value="P:response to toxic substance"/>
    <property type="evidence" value="ECO:0007669"/>
    <property type="project" value="UniProtKB-KW"/>
</dbReference>
<evidence type="ECO:0000256" key="11">
    <source>
        <dbReference type="ARBA" id="ARBA00066349"/>
    </source>
</evidence>
<dbReference type="Proteomes" id="UP000722485">
    <property type="component" value="Unassembled WGS sequence"/>
</dbReference>
<evidence type="ECO:0000256" key="4">
    <source>
        <dbReference type="ARBA" id="ARBA00022575"/>
    </source>
</evidence>
<evidence type="ECO:0000256" key="3">
    <source>
        <dbReference type="ARBA" id="ARBA00005323"/>
    </source>
</evidence>
<dbReference type="GO" id="GO:0008721">
    <property type="term" value="F:D-serine ammonia-lyase activity"/>
    <property type="evidence" value="ECO:0007669"/>
    <property type="project" value="UniProtKB-EC"/>
</dbReference>
<dbReference type="SMART" id="SM01119">
    <property type="entry name" value="D-ser_dehydrat"/>
    <property type="match status" value="1"/>
</dbReference>
<evidence type="ECO:0000256" key="6">
    <source>
        <dbReference type="ARBA" id="ARBA00022833"/>
    </source>
</evidence>
<evidence type="ECO:0000256" key="7">
    <source>
        <dbReference type="ARBA" id="ARBA00022898"/>
    </source>
</evidence>
<organism evidence="15 16">
    <name type="scientific">Cylindrodendrum hubeiense</name>
    <dbReference type="NCBI Taxonomy" id="595255"/>
    <lineage>
        <taxon>Eukaryota</taxon>
        <taxon>Fungi</taxon>
        <taxon>Dikarya</taxon>
        <taxon>Ascomycota</taxon>
        <taxon>Pezizomycotina</taxon>
        <taxon>Sordariomycetes</taxon>
        <taxon>Hypocreomycetidae</taxon>
        <taxon>Hypocreales</taxon>
        <taxon>Nectriaceae</taxon>
        <taxon>Cylindrodendrum</taxon>
    </lineage>
</organism>
<dbReference type="Pfam" id="PF01168">
    <property type="entry name" value="Ala_racemase_N"/>
    <property type="match status" value="1"/>
</dbReference>
<keyword evidence="8" id="KW-0456">Lyase</keyword>
<dbReference type="AlphaFoldDB" id="A0A9P5H153"/>
<sequence length="466" mass="51014">MTSSSELKKELQAQFVGKTLHDVQTPSAVLDLAKIEVNCERMLQAVRRLDLGWRPHIKTHKTIELTRRQVGDADNSPANIVVSTILEAEKVVPLLQEYQQRGREVNVLFSFPLFPSAVDRLSSISTQLGVGGLSLMIDHPDQLQYVEAIQAKTGFAPLIFMKVDMGYQRAGVLPGSTECETLIEQLLAKEAEGKCVFHGIYAHAGHSYETREDWKALDHLAAEFKALEEVAVSITSKRPGHPLTLSVGASPTATSLQHPDLDGITSDGSSSSVSSINGFLRDLKAQGYKLEVHAGVYPTLDLQQVATHARDHSLLSASSIGITILTEIASLYPGRGPEKTTEALINAGCLALGREPCADLGAEKGQHYTSWGIVMPWGLDNPAPGEGFPAVHGGWQVGKVSQEHGIVRWRSKPEDEVPLKIGQRLRIWPNHACIAGAGFDKYYVVDSRRAGKEDEIVDVWPRWDGW</sequence>
<evidence type="ECO:0000259" key="14">
    <source>
        <dbReference type="SMART" id="SM01119"/>
    </source>
</evidence>
<accession>A0A9P5H153</accession>
<keyword evidence="6" id="KW-0862">Zinc</keyword>
<dbReference type="InterPro" id="IPR001608">
    <property type="entry name" value="Ala_racemase_N"/>
</dbReference>
<dbReference type="InterPro" id="IPR051466">
    <property type="entry name" value="D-amino_acid_metab_enzyme"/>
</dbReference>
<dbReference type="FunFam" id="3.20.20.10:FF:000016">
    <property type="entry name" value="D-serine dehydratase"/>
    <property type="match status" value="1"/>
</dbReference>
<proteinExistence type="inferred from homology"/>
<evidence type="ECO:0000313" key="15">
    <source>
        <dbReference type="EMBL" id="KAF7543167.1"/>
    </source>
</evidence>
<evidence type="ECO:0000256" key="1">
    <source>
        <dbReference type="ARBA" id="ARBA00001933"/>
    </source>
</evidence>
<dbReference type="OrthoDB" id="20198at2759"/>
<feature type="domain" description="D-serine dehydratase-like" evidence="14">
    <location>
        <begin position="321"/>
        <end position="446"/>
    </location>
</feature>
<comment type="cofactor">
    <cofactor evidence="1">
        <name>pyridoxal 5'-phosphate</name>
        <dbReference type="ChEBI" id="CHEBI:597326"/>
    </cofactor>
</comment>
<dbReference type="InterPro" id="IPR029066">
    <property type="entry name" value="PLP-binding_barrel"/>
</dbReference>
<dbReference type="InterPro" id="IPR042208">
    <property type="entry name" value="D-ser_dehydrat-like_sf"/>
</dbReference>
<evidence type="ECO:0000256" key="9">
    <source>
        <dbReference type="ARBA" id="ARBA00051198"/>
    </source>
</evidence>
<evidence type="ECO:0000256" key="10">
    <source>
        <dbReference type="ARBA" id="ARBA00055764"/>
    </source>
</evidence>
<comment type="similarity">
    <text evidence="3">Belongs to the DSD1 family.</text>
</comment>
<dbReference type="PANTHER" id="PTHR28004:SF2">
    <property type="entry name" value="D-SERINE DEHYDRATASE"/>
    <property type="match status" value="1"/>
</dbReference>
<comment type="function">
    <text evidence="10">Catalyzes the conversion of D-serine to pyruvate and ammonia. May play a role in D-serine detoxification.</text>
</comment>
<evidence type="ECO:0000313" key="16">
    <source>
        <dbReference type="Proteomes" id="UP000722485"/>
    </source>
</evidence>
<dbReference type="InterPro" id="IPR026956">
    <property type="entry name" value="D-ser_dehydrat-like_dom"/>
</dbReference>
<evidence type="ECO:0000256" key="5">
    <source>
        <dbReference type="ARBA" id="ARBA00022723"/>
    </source>
</evidence>
<keyword evidence="4" id="KW-0216">Detoxification</keyword>
<name>A0A9P5H153_9HYPO</name>
<comment type="catalytic activity">
    <reaction evidence="9">
        <text>D-serine = pyruvate + NH4(+)</text>
        <dbReference type="Rhea" id="RHEA:13977"/>
        <dbReference type="ChEBI" id="CHEBI:15361"/>
        <dbReference type="ChEBI" id="CHEBI:28938"/>
        <dbReference type="ChEBI" id="CHEBI:35247"/>
        <dbReference type="EC" id="4.3.1.18"/>
    </reaction>
    <physiologicalReaction direction="left-to-right" evidence="9">
        <dbReference type="Rhea" id="RHEA:13978"/>
    </physiologicalReaction>
</comment>
<keyword evidence="16" id="KW-1185">Reference proteome</keyword>
<keyword evidence="5" id="KW-0479">Metal-binding</keyword>
<evidence type="ECO:0000256" key="13">
    <source>
        <dbReference type="ARBA" id="ARBA00075219"/>
    </source>
</evidence>
<dbReference type="GO" id="GO:0046872">
    <property type="term" value="F:metal ion binding"/>
    <property type="evidence" value="ECO:0007669"/>
    <property type="project" value="UniProtKB-KW"/>
</dbReference>
<dbReference type="GO" id="GO:0036088">
    <property type="term" value="P:D-serine catabolic process"/>
    <property type="evidence" value="ECO:0007669"/>
    <property type="project" value="TreeGrafter"/>
</dbReference>
<dbReference type="EC" id="4.3.1.18" evidence="11"/>
<evidence type="ECO:0000256" key="12">
    <source>
        <dbReference type="ARBA" id="ARBA00069616"/>
    </source>
</evidence>
<dbReference type="Pfam" id="PF14031">
    <property type="entry name" value="D-ser_dehydrat"/>
    <property type="match status" value="1"/>
</dbReference>
<dbReference type="SUPFAM" id="SSF51419">
    <property type="entry name" value="PLP-binding barrel"/>
    <property type="match status" value="1"/>
</dbReference>
<dbReference type="Gene3D" id="2.40.37.20">
    <property type="entry name" value="D-serine dehydratase-like domain"/>
    <property type="match status" value="1"/>
</dbReference>
<gene>
    <name evidence="15" type="ORF">G7Z17_g10961</name>
</gene>
<dbReference type="EMBL" id="JAANBB010000386">
    <property type="protein sequence ID" value="KAF7543167.1"/>
    <property type="molecule type" value="Genomic_DNA"/>
</dbReference>
<comment type="caution">
    <text evidence="15">The sequence shown here is derived from an EMBL/GenBank/DDBJ whole genome shotgun (WGS) entry which is preliminary data.</text>
</comment>
<reference evidence="15" key="1">
    <citation type="submission" date="2020-03" db="EMBL/GenBank/DDBJ databases">
        <title>Draft Genome Sequence of Cylindrodendrum hubeiense.</title>
        <authorList>
            <person name="Buettner E."/>
            <person name="Kellner H."/>
        </authorList>
    </citation>
    <scope>NUCLEOTIDE SEQUENCE</scope>
    <source>
        <strain evidence="15">IHI 201604</strain>
    </source>
</reference>
<protein>
    <recommendedName>
        <fullName evidence="12">D-serine dehydratase</fullName>
        <ecNumber evidence="11">4.3.1.18</ecNumber>
    </recommendedName>
    <alternativeName>
        <fullName evidence="13">D-serine deaminase</fullName>
    </alternativeName>
</protein>
<evidence type="ECO:0000256" key="2">
    <source>
        <dbReference type="ARBA" id="ARBA00001947"/>
    </source>
</evidence>
<dbReference type="Gene3D" id="3.20.20.10">
    <property type="entry name" value="Alanine racemase"/>
    <property type="match status" value="1"/>
</dbReference>